<dbReference type="Gene3D" id="2.60.40.420">
    <property type="entry name" value="Cupredoxins - blue copper proteins"/>
    <property type="match status" value="1"/>
</dbReference>
<dbReference type="EMBL" id="WJNH01000008">
    <property type="protein sequence ID" value="MRG87330.1"/>
    <property type="molecule type" value="Genomic_DNA"/>
</dbReference>
<dbReference type="AlphaFoldDB" id="A0A6G1X8Y1"/>
<dbReference type="RefSeq" id="WP_153729216.1">
    <property type="nucleotide sequence ID" value="NZ_WJNH01000008.1"/>
</dbReference>
<organism evidence="1 2">
    <name type="scientific">Salinibacillus xinjiangensis</name>
    <dbReference type="NCBI Taxonomy" id="1229268"/>
    <lineage>
        <taxon>Bacteria</taxon>
        <taxon>Bacillati</taxon>
        <taxon>Bacillota</taxon>
        <taxon>Bacilli</taxon>
        <taxon>Bacillales</taxon>
        <taxon>Bacillaceae</taxon>
        <taxon>Salinibacillus</taxon>
    </lineage>
</organism>
<proteinExistence type="predicted"/>
<gene>
    <name evidence="1" type="ORF">GH754_13600</name>
</gene>
<dbReference type="InterPro" id="IPR008972">
    <property type="entry name" value="Cupredoxin"/>
</dbReference>
<dbReference type="SUPFAM" id="SSF49503">
    <property type="entry name" value="Cupredoxins"/>
    <property type="match status" value="1"/>
</dbReference>
<evidence type="ECO:0008006" key="3">
    <source>
        <dbReference type="Google" id="ProtNLM"/>
    </source>
</evidence>
<dbReference type="Proteomes" id="UP000480185">
    <property type="component" value="Unassembled WGS sequence"/>
</dbReference>
<keyword evidence="2" id="KW-1185">Reference proteome</keyword>
<evidence type="ECO:0000313" key="1">
    <source>
        <dbReference type="EMBL" id="MRG87330.1"/>
    </source>
</evidence>
<name>A0A6G1X8Y1_9BACI</name>
<accession>A0A6G1X8Y1</accession>
<evidence type="ECO:0000313" key="2">
    <source>
        <dbReference type="Proteomes" id="UP000480185"/>
    </source>
</evidence>
<dbReference type="OrthoDB" id="279535at2"/>
<protein>
    <recommendedName>
        <fullName evidence="3">EfeO-type cupredoxin-like domain-containing protein</fullName>
    </recommendedName>
</protein>
<reference evidence="1 2" key="1">
    <citation type="submission" date="2019-11" db="EMBL/GenBank/DDBJ databases">
        <authorList>
            <person name="Li J."/>
        </authorList>
    </citation>
    <scope>NUCLEOTIDE SEQUENCE [LARGE SCALE GENOMIC DNA]</scope>
    <source>
        <strain evidence="1 2">J4</strain>
    </source>
</reference>
<comment type="caution">
    <text evidence="1">The sequence shown here is derived from an EMBL/GenBank/DDBJ whole genome shotgun (WGS) entry which is preliminary data.</text>
</comment>
<sequence length="65" mass="7030">MRYIDDQANEAGLHGIEIEGTNVKNVKLDKEGSATANLEPGEYTIRCIIPCGEGHGEMTAQLVVE</sequence>